<dbReference type="Proteomes" id="UP001060085">
    <property type="component" value="Linkage Group LG06"/>
</dbReference>
<comment type="caution">
    <text evidence="1">The sequence shown here is derived from an EMBL/GenBank/DDBJ whole genome shotgun (WGS) entry which is preliminary data.</text>
</comment>
<accession>A0ACC0A935</accession>
<protein>
    <submittedName>
        <fullName evidence="1">Uncharacterized protein</fullName>
    </submittedName>
</protein>
<organism evidence="1 2">
    <name type="scientific">Catharanthus roseus</name>
    <name type="common">Madagascar periwinkle</name>
    <name type="synonym">Vinca rosea</name>
    <dbReference type="NCBI Taxonomy" id="4058"/>
    <lineage>
        <taxon>Eukaryota</taxon>
        <taxon>Viridiplantae</taxon>
        <taxon>Streptophyta</taxon>
        <taxon>Embryophyta</taxon>
        <taxon>Tracheophyta</taxon>
        <taxon>Spermatophyta</taxon>
        <taxon>Magnoliopsida</taxon>
        <taxon>eudicotyledons</taxon>
        <taxon>Gunneridae</taxon>
        <taxon>Pentapetalae</taxon>
        <taxon>asterids</taxon>
        <taxon>lamiids</taxon>
        <taxon>Gentianales</taxon>
        <taxon>Apocynaceae</taxon>
        <taxon>Rauvolfioideae</taxon>
        <taxon>Vinceae</taxon>
        <taxon>Catharanthinae</taxon>
        <taxon>Catharanthus</taxon>
    </lineage>
</organism>
<name>A0ACC0A935_CATRO</name>
<evidence type="ECO:0000313" key="2">
    <source>
        <dbReference type="Proteomes" id="UP001060085"/>
    </source>
</evidence>
<reference evidence="2" key="1">
    <citation type="journal article" date="2023" name="Nat. Plants">
        <title>Single-cell RNA sequencing provides a high-resolution roadmap for understanding the multicellular compartmentation of specialized metabolism.</title>
        <authorList>
            <person name="Sun S."/>
            <person name="Shen X."/>
            <person name="Li Y."/>
            <person name="Li Y."/>
            <person name="Wang S."/>
            <person name="Li R."/>
            <person name="Zhang H."/>
            <person name="Shen G."/>
            <person name="Guo B."/>
            <person name="Wei J."/>
            <person name="Xu J."/>
            <person name="St-Pierre B."/>
            <person name="Chen S."/>
            <person name="Sun C."/>
        </authorList>
    </citation>
    <scope>NUCLEOTIDE SEQUENCE [LARGE SCALE GENOMIC DNA]</scope>
</reference>
<dbReference type="EMBL" id="CM044706">
    <property type="protein sequence ID" value="KAI5657281.1"/>
    <property type="molecule type" value="Genomic_DNA"/>
</dbReference>
<gene>
    <name evidence="1" type="ORF">M9H77_26074</name>
</gene>
<keyword evidence="2" id="KW-1185">Reference proteome</keyword>
<sequence length="93" mass="10475">MASSTSSSSSYTRIITSLLIALLIFLAADFKNNIIAEANSYRGVENLKRSSRIDSKKLLSDLGYDLEKMAKNYRRFMADTDRLVPEGPDPHHH</sequence>
<proteinExistence type="predicted"/>
<evidence type="ECO:0000313" key="1">
    <source>
        <dbReference type="EMBL" id="KAI5657281.1"/>
    </source>
</evidence>